<gene>
    <name evidence="2" type="ORF">E5Q53_07315</name>
</gene>
<dbReference type="GeneID" id="78224911"/>
<evidence type="ECO:0000256" key="1">
    <source>
        <dbReference type="SAM" id="SignalP"/>
    </source>
</evidence>
<proteinExistence type="predicted"/>
<sequence length="213" mass="22956">MKCELLKRTAIALFVGSVISTYAMAEDDTLVDATNNLKNAIKQEVKIQTEASKAEQDKNIQGVKTAVSKLAKGIDDALLPAIATNRTDIDKNTSNIKNLATGIRDGLVPAIEANRTDIDKNTSNIKNLATGIRDGLVPAIEANRTDIDANKAEIEKIKNLQGYDSLTKVENIVSNKADQDYVEGLEQDVKALQSDMGKAATAVNTLSDNVQEL</sequence>
<reference evidence="2 3" key="1">
    <citation type="submission" date="2019-04" db="EMBL/GenBank/DDBJ databases">
        <title>Complete Genome and Methylome Analysis of Haemophilus haemolyticus NEB129.</title>
        <authorList>
            <person name="Fomenkov A."/>
            <person name="Roberts R.J."/>
            <person name="Anton B.P."/>
            <person name="Vincze T."/>
        </authorList>
    </citation>
    <scope>NUCLEOTIDE SEQUENCE [LARGE SCALE GENOMIC DNA]</scope>
    <source>
        <strain evidence="2 3">NEB129</strain>
    </source>
</reference>
<dbReference type="AlphaFoldDB" id="A0AAE6JUW2"/>
<evidence type="ECO:0000313" key="2">
    <source>
        <dbReference type="EMBL" id="QEN11246.1"/>
    </source>
</evidence>
<dbReference type="RefSeq" id="WP_005705378.1">
    <property type="nucleotide sequence ID" value="NZ_CP038817.1"/>
</dbReference>
<feature type="signal peptide" evidence="1">
    <location>
        <begin position="1"/>
        <end position="25"/>
    </location>
</feature>
<dbReference type="EMBL" id="CP038817">
    <property type="protein sequence ID" value="QEN11246.1"/>
    <property type="molecule type" value="Genomic_DNA"/>
</dbReference>
<organism evidence="2 3">
    <name type="scientific">Haemophilus parahaemolyticus</name>
    <dbReference type="NCBI Taxonomy" id="735"/>
    <lineage>
        <taxon>Bacteria</taxon>
        <taxon>Pseudomonadati</taxon>
        <taxon>Pseudomonadota</taxon>
        <taxon>Gammaproteobacteria</taxon>
        <taxon>Pasteurellales</taxon>
        <taxon>Pasteurellaceae</taxon>
        <taxon>Haemophilus</taxon>
    </lineage>
</organism>
<protein>
    <submittedName>
        <fullName evidence="2">Uncharacterized protein</fullName>
    </submittedName>
</protein>
<evidence type="ECO:0000313" key="3">
    <source>
        <dbReference type="Proteomes" id="UP000323974"/>
    </source>
</evidence>
<name>A0AAE6JUW2_HAEPH</name>
<dbReference type="Proteomes" id="UP000323974">
    <property type="component" value="Chromosome"/>
</dbReference>
<feature type="chain" id="PRO_5041900720" evidence="1">
    <location>
        <begin position="26"/>
        <end position="213"/>
    </location>
</feature>
<dbReference type="KEGG" id="hpaa:E5Q53_07315"/>
<keyword evidence="1" id="KW-0732">Signal</keyword>
<accession>A0AAE6JUW2</accession>